<reference evidence="2 3" key="1">
    <citation type="submission" date="2022-08" db="EMBL/GenBank/DDBJ databases">
        <title>Reclassification of Massilia species as members of the genera Telluria, Duganella, Pseudoduganella, Mokoshia gen. nov. and Zemynaea gen. nov. using orthogonal and non-orthogonal genome-based approaches.</title>
        <authorList>
            <person name="Bowman J.P."/>
        </authorList>
    </citation>
    <scope>NUCLEOTIDE SEQUENCE [LARGE SCALE GENOMIC DNA]</scope>
    <source>
        <strain evidence="2 3">JCM 31316</strain>
    </source>
</reference>
<feature type="transmembrane region" description="Helical" evidence="1">
    <location>
        <begin position="95"/>
        <end position="115"/>
    </location>
</feature>
<sequence length="123" mass="13206">MGYRFLAAAVLLLHLGFILFVVAGAALVARRRRLVPLHLAAVAWGIVVEVTDAACPLTALEGRLRLLAGTAGYAGGFLDHYLVALIYPAGLTRGMQWMLAGVVLALNAVLYARILHRHRSGPH</sequence>
<keyword evidence="3" id="KW-1185">Reference proteome</keyword>
<feature type="transmembrane region" description="Helical" evidence="1">
    <location>
        <begin position="35"/>
        <end position="54"/>
    </location>
</feature>
<keyword evidence="1" id="KW-0472">Membrane</keyword>
<name>A0ABT1ZKD6_9BURK</name>
<organism evidence="2 3">
    <name type="scientific">Massilia pinisoli</name>
    <dbReference type="NCBI Taxonomy" id="1772194"/>
    <lineage>
        <taxon>Bacteria</taxon>
        <taxon>Pseudomonadati</taxon>
        <taxon>Pseudomonadota</taxon>
        <taxon>Betaproteobacteria</taxon>
        <taxon>Burkholderiales</taxon>
        <taxon>Oxalobacteraceae</taxon>
        <taxon>Telluria group</taxon>
        <taxon>Massilia</taxon>
    </lineage>
</organism>
<dbReference type="EMBL" id="JANUGW010000001">
    <property type="protein sequence ID" value="MCS0580362.1"/>
    <property type="molecule type" value="Genomic_DNA"/>
</dbReference>
<evidence type="ECO:0000313" key="2">
    <source>
        <dbReference type="EMBL" id="MCS0580362.1"/>
    </source>
</evidence>
<keyword evidence="1" id="KW-0812">Transmembrane</keyword>
<dbReference type="Pfam" id="PF10861">
    <property type="entry name" value="DUF2784"/>
    <property type="match status" value="1"/>
</dbReference>
<protein>
    <submittedName>
        <fullName evidence="2">DUF2784 domain-containing protein</fullName>
    </submittedName>
</protein>
<feature type="transmembrane region" description="Helical" evidence="1">
    <location>
        <begin position="66"/>
        <end position="89"/>
    </location>
</feature>
<dbReference type="InterPro" id="IPR021218">
    <property type="entry name" value="DUF2784"/>
</dbReference>
<evidence type="ECO:0000313" key="3">
    <source>
        <dbReference type="Proteomes" id="UP001204151"/>
    </source>
</evidence>
<dbReference type="RefSeq" id="WP_258815024.1">
    <property type="nucleotide sequence ID" value="NZ_JANUGW010000001.1"/>
</dbReference>
<accession>A0ABT1ZKD6</accession>
<dbReference type="Proteomes" id="UP001204151">
    <property type="component" value="Unassembled WGS sequence"/>
</dbReference>
<gene>
    <name evidence="2" type="ORF">NX784_02025</name>
</gene>
<comment type="caution">
    <text evidence="2">The sequence shown here is derived from an EMBL/GenBank/DDBJ whole genome shotgun (WGS) entry which is preliminary data.</text>
</comment>
<proteinExistence type="predicted"/>
<keyword evidence="1" id="KW-1133">Transmembrane helix</keyword>
<evidence type="ECO:0000256" key="1">
    <source>
        <dbReference type="SAM" id="Phobius"/>
    </source>
</evidence>